<dbReference type="EMBL" id="NBNE01004180">
    <property type="protein sequence ID" value="OWZ05956.1"/>
    <property type="molecule type" value="Genomic_DNA"/>
</dbReference>
<sequence length="487" mass="56003">MQLIYIIPLCIYGVQSEFITNIKTTPKINHPKIALTGDSVATTITRRFLRIYNEDDDERAYGIQSIPGIGKVSTYLYNQKLAKTLKKNDQDIDTIFSKLGLNTAGEKLLQHPNFFIWVKYVDDYNRKNGKTLFMLPTLRRQYRDEVLIKMFEAATQVESTKHIATILQTEQMRIWKESGLSLDGLFKRFKLDRELNPFNNPAINILGRYSDEFNPGKTTLLEIFEGRYSDLKLSQILEAAIQLKTTKTLATKLQAEQMEVWKGAGLSTDELFKIYKLDDGVASMLANPMLKHWIKYADEFNPGKKTTLIDTLRTHYLDSPLSPMLISARRMASTKENARILEDHLLQSWLDDMKSLHYLDSPLSQMLISARKMASTKENARILEDQLLQSWLDDMKSLDDVFVFLNLDKGANTIFDSMQLKTWLRYEDMFKFETKGNPFVKQKTLTEILMGHYNAQALEALFKSATTAYGKKMANTVRTELSAKSLV</sequence>
<name>A0A225VK80_9STRA</name>
<organism evidence="1 2">
    <name type="scientific">Phytophthora megakarya</name>
    <dbReference type="NCBI Taxonomy" id="4795"/>
    <lineage>
        <taxon>Eukaryota</taxon>
        <taxon>Sar</taxon>
        <taxon>Stramenopiles</taxon>
        <taxon>Oomycota</taxon>
        <taxon>Peronosporomycetes</taxon>
        <taxon>Peronosporales</taxon>
        <taxon>Peronosporaceae</taxon>
        <taxon>Phytophthora</taxon>
    </lineage>
</organism>
<gene>
    <name evidence="1" type="ORF">PHMEG_00021860</name>
</gene>
<dbReference type="AlphaFoldDB" id="A0A225VK80"/>
<reference evidence="2" key="1">
    <citation type="submission" date="2017-03" db="EMBL/GenBank/DDBJ databases">
        <title>Phytopthora megakarya and P. palmivora, two closely related causual agents of cacao black pod achieved similar genome size and gene model numbers by different mechanisms.</title>
        <authorList>
            <person name="Ali S."/>
            <person name="Shao J."/>
            <person name="Larry D.J."/>
            <person name="Kronmiller B."/>
            <person name="Shen D."/>
            <person name="Strem M.D."/>
            <person name="Melnick R.L."/>
            <person name="Guiltinan M.J."/>
            <person name="Tyler B.M."/>
            <person name="Meinhardt L.W."/>
            <person name="Bailey B.A."/>
        </authorList>
    </citation>
    <scope>NUCLEOTIDE SEQUENCE [LARGE SCALE GENOMIC DNA]</scope>
    <source>
        <strain evidence="2">zdho120</strain>
    </source>
</reference>
<proteinExistence type="predicted"/>
<comment type="caution">
    <text evidence="1">The sequence shown here is derived from an EMBL/GenBank/DDBJ whole genome shotgun (WGS) entry which is preliminary data.</text>
</comment>
<protein>
    <submittedName>
        <fullName evidence="1">Avirulence (Avh) protein</fullName>
    </submittedName>
</protein>
<keyword evidence="2" id="KW-1185">Reference proteome</keyword>
<evidence type="ECO:0000313" key="2">
    <source>
        <dbReference type="Proteomes" id="UP000198211"/>
    </source>
</evidence>
<accession>A0A225VK80</accession>
<dbReference type="OrthoDB" id="118898at2759"/>
<dbReference type="Proteomes" id="UP000198211">
    <property type="component" value="Unassembled WGS sequence"/>
</dbReference>
<evidence type="ECO:0000313" key="1">
    <source>
        <dbReference type="EMBL" id="OWZ05956.1"/>
    </source>
</evidence>